<dbReference type="PANTHER" id="PTHR43133">
    <property type="entry name" value="RNA POLYMERASE ECF-TYPE SIGMA FACTO"/>
    <property type="match status" value="1"/>
</dbReference>
<dbReference type="SUPFAM" id="SSF88659">
    <property type="entry name" value="Sigma3 and sigma4 domains of RNA polymerase sigma factors"/>
    <property type="match status" value="1"/>
</dbReference>
<sequence length="189" mass="22018">MKVAYNEKELLKGLAQNDKTAIETIYKQNYNMVQSLIINNNGLADDAKDIFQEALIVLYEKVTAGNFELNCQIKTYLYSVSRRLWLKRLQQTNRYSSDLVHTDQVVAVEEDLEEHQKKDDEFEMMHQALATLGEPCKSLLEAFYLQKRNMQDIASDFGYTNADNAKTQKYKCLMRLKKTFFAKYNKGDL</sequence>
<accession>A0ABW6A6K6</accession>
<dbReference type="Proteomes" id="UP001597511">
    <property type="component" value="Unassembled WGS sequence"/>
</dbReference>
<dbReference type="SUPFAM" id="SSF88946">
    <property type="entry name" value="Sigma2 domain of RNA polymerase sigma factors"/>
    <property type="match status" value="1"/>
</dbReference>
<dbReference type="InterPro" id="IPR007627">
    <property type="entry name" value="RNA_pol_sigma70_r2"/>
</dbReference>
<dbReference type="Pfam" id="PF04542">
    <property type="entry name" value="Sigma70_r2"/>
    <property type="match status" value="1"/>
</dbReference>
<dbReference type="InterPro" id="IPR039425">
    <property type="entry name" value="RNA_pol_sigma-70-like"/>
</dbReference>
<dbReference type="RefSeq" id="WP_386097954.1">
    <property type="nucleotide sequence ID" value="NZ_JBHUOZ010000003.1"/>
</dbReference>
<comment type="similarity">
    <text evidence="1">Belongs to the sigma-70 factor family. ECF subfamily.</text>
</comment>
<dbReference type="InterPro" id="IPR013325">
    <property type="entry name" value="RNA_pol_sigma_r2"/>
</dbReference>
<protein>
    <submittedName>
        <fullName evidence="7">RNA polymerase sigma factor</fullName>
    </submittedName>
</protein>
<keyword evidence="8" id="KW-1185">Reference proteome</keyword>
<dbReference type="NCBIfam" id="TIGR02937">
    <property type="entry name" value="sigma70-ECF"/>
    <property type="match status" value="1"/>
</dbReference>
<proteinExistence type="inferred from homology"/>
<dbReference type="InterPro" id="IPR013324">
    <property type="entry name" value="RNA_pol_sigma_r3/r4-like"/>
</dbReference>
<keyword evidence="5" id="KW-0804">Transcription</keyword>
<evidence type="ECO:0000256" key="4">
    <source>
        <dbReference type="ARBA" id="ARBA00023125"/>
    </source>
</evidence>
<evidence type="ECO:0000256" key="2">
    <source>
        <dbReference type="ARBA" id="ARBA00023015"/>
    </source>
</evidence>
<name>A0ABW6A6K6_9BACT</name>
<evidence type="ECO:0000256" key="3">
    <source>
        <dbReference type="ARBA" id="ARBA00023082"/>
    </source>
</evidence>
<evidence type="ECO:0000313" key="7">
    <source>
        <dbReference type="EMBL" id="MFD2920080.1"/>
    </source>
</evidence>
<feature type="domain" description="RNA polymerase sigma-70 region 2" evidence="6">
    <location>
        <begin position="25"/>
        <end position="94"/>
    </location>
</feature>
<dbReference type="InterPro" id="IPR014284">
    <property type="entry name" value="RNA_pol_sigma-70_dom"/>
</dbReference>
<dbReference type="EMBL" id="JBHUOZ010000003">
    <property type="protein sequence ID" value="MFD2920080.1"/>
    <property type="molecule type" value="Genomic_DNA"/>
</dbReference>
<dbReference type="Gene3D" id="1.10.10.10">
    <property type="entry name" value="Winged helix-like DNA-binding domain superfamily/Winged helix DNA-binding domain"/>
    <property type="match status" value="1"/>
</dbReference>
<evidence type="ECO:0000313" key="8">
    <source>
        <dbReference type="Proteomes" id="UP001597511"/>
    </source>
</evidence>
<reference evidence="8" key="1">
    <citation type="journal article" date="2019" name="Int. J. Syst. Evol. Microbiol.">
        <title>The Global Catalogue of Microorganisms (GCM) 10K type strain sequencing project: providing services to taxonomists for standard genome sequencing and annotation.</title>
        <authorList>
            <consortium name="The Broad Institute Genomics Platform"/>
            <consortium name="The Broad Institute Genome Sequencing Center for Infectious Disease"/>
            <person name="Wu L."/>
            <person name="Ma J."/>
        </authorList>
    </citation>
    <scope>NUCLEOTIDE SEQUENCE [LARGE SCALE GENOMIC DNA]</scope>
    <source>
        <strain evidence="8">KCTC 23299</strain>
    </source>
</reference>
<organism evidence="7 8">
    <name type="scientific">Terrimonas rubra</name>
    <dbReference type="NCBI Taxonomy" id="1035890"/>
    <lineage>
        <taxon>Bacteria</taxon>
        <taxon>Pseudomonadati</taxon>
        <taxon>Bacteroidota</taxon>
        <taxon>Chitinophagia</taxon>
        <taxon>Chitinophagales</taxon>
        <taxon>Chitinophagaceae</taxon>
        <taxon>Terrimonas</taxon>
    </lineage>
</organism>
<gene>
    <name evidence="7" type="ORF">ACFS6H_10195</name>
</gene>
<evidence type="ECO:0000259" key="6">
    <source>
        <dbReference type="Pfam" id="PF04542"/>
    </source>
</evidence>
<keyword evidence="3" id="KW-0731">Sigma factor</keyword>
<keyword evidence="2" id="KW-0805">Transcription regulation</keyword>
<evidence type="ECO:0000256" key="5">
    <source>
        <dbReference type="ARBA" id="ARBA00023163"/>
    </source>
</evidence>
<keyword evidence="4" id="KW-0238">DNA-binding</keyword>
<dbReference type="Gene3D" id="1.10.1740.10">
    <property type="match status" value="1"/>
</dbReference>
<evidence type="ECO:0000256" key="1">
    <source>
        <dbReference type="ARBA" id="ARBA00010641"/>
    </source>
</evidence>
<dbReference type="InterPro" id="IPR036388">
    <property type="entry name" value="WH-like_DNA-bd_sf"/>
</dbReference>
<dbReference type="PANTHER" id="PTHR43133:SF8">
    <property type="entry name" value="RNA POLYMERASE SIGMA FACTOR HI_1459-RELATED"/>
    <property type="match status" value="1"/>
</dbReference>
<comment type="caution">
    <text evidence="7">The sequence shown here is derived from an EMBL/GenBank/DDBJ whole genome shotgun (WGS) entry which is preliminary data.</text>
</comment>